<dbReference type="Proteomes" id="UP000078542">
    <property type="component" value="Unassembled WGS sequence"/>
</dbReference>
<dbReference type="GO" id="GO:0008270">
    <property type="term" value="F:zinc ion binding"/>
    <property type="evidence" value="ECO:0007669"/>
    <property type="project" value="UniProtKB-UniRule"/>
</dbReference>
<dbReference type="AlphaFoldDB" id="A0A151IQ10"/>
<dbReference type="SUPFAM" id="SSF144232">
    <property type="entry name" value="HIT/MYND zinc finger-like"/>
    <property type="match status" value="1"/>
</dbReference>
<dbReference type="EMBL" id="KQ976806">
    <property type="protein sequence ID" value="KYN08210.1"/>
    <property type="molecule type" value="Genomic_DNA"/>
</dbReference>
<dbReference type="PROSITE" id="PS51083">
    <property type="entry name" value="ZF_HIT"/>
    <property type="match status" value="1"/>
</dbReference>
<evidence type="ECO:0000313" key="4">
    <source>
        <dbReference type="Proteomes" id="UP000078542"/>
    </source>
</evidence>
<evidence type="ECO:0000256" key="1">
    <source>
        <dbReference type="PROSITE-ProRule" id="PRU00453"/>
    </source>
</evidence>
<dbReference type="Pfam" id="PF04438">
    <property type="entry name" value="zf-HIT"/>
    <property type="match status" value="1"/>
</dbReference>
<evidence type="ECO:0000313" key="3">
    <source>
        <dbReference type="EMBL" id="KYN08210.1"/>
    </source>
</evidence>
<protein>
    <submittedName>
        <fullName evidence="3">Zinc finger HIT domain-containing protein 3</fullName>
    </submittedName>
</protein>
<feature type="domain" description="HIT-type" evidence="2">
    <location>
        <begin position="6"/>
        <end position="39"/>
    </location>
</feature>
<dbReference type="Gene3D" id="3.30.60.190">
    <property type="match status" value="1"/>
</dbReference>
<dbReference type="CDD" id="cd23024">
    <property type="entry name" value="zf-HIT_ZNHIT2-3"/>
    <property type="match status" value="1"/>
</dbReference>
<dbReference type="InterPro" id="IPR007529">
    <property type="entry name" value="Znf_HIT"/>
</dbReference>
<sequence>MTLKNCCVCGKDDAPYKCPTCRESYCSVGCCKEHKTQSCEPPVLSEELKAHQSANRWKYDFPTEDTVPMEKLQQLHDSKELKQCLQSSHLRNVMKTVMNSPNPTEAIALAMKKEPIFVEMADACLKVVELPDHAKPC</sequence>
<dbReference type="Pfam" id="PF21373">
    <property type="entry name" value="ZNHIT3_C"/>
    <property type="match status" value="1"/>
</dbReference>
<evidence type="ECO:0000259" key="2">
    <source>
        <dbReference type="PROSITE" id="PS51083"/>
    </source>
</evidence>
<reference evidence="3 4" key="1">
    <citation type="submission" date="2016-03" db="EMBL/GenBank/DDBJ databases">
        <title>Cyphomyrmex costatus WGS genome.</title>
        <authorList>
            <person name="Nygaard S."/>
            <person name="Hu H."/>
            <person name="Boomsma J."/>
            <person name="Zhang G."/>
        </authorList>
    </citation>
    <scope>NUCLEOTIDE SEQUENCE [LARGE SCALE GENOMIC DNA]</scope>
    <source>
        <strain evidence="3">MS0001</strain>
        <tissue evidence="3">Whole body</tissue>
    </source>
</reference>
<name>A0A151IQ10_9HYME</name>
<proteinExistence type="predicted"/>
<organism evidence="3 4">
    <name type="scientific">Cyphomyrmex costatus</name>
    <dbReference type="NCBI Taxonomy" id="456900"/>
    <lineage>
        <taxon>Eukaryota</taxon>
        <taxon>Metazoa</taxon>
        <taxon>Ecdysozoa</taxon>
        <taxon>Arthropoda</taxon>
        <taxon>Hexapoda</taxon>
        <taxon>Insecta</taxon>
        <taxon>Pterygota</taxon>
        <taxon>Neoptera</taxon>
        <taxon>Endopterygota</taxon>
        <taxon>Hymenoptera</taxon>
        <taxon>Apocrita</taxon>
        <taxon>Aculeata</taxon>
        <taxon>Formicoidea</taxon>
        <taxon>Formicidae</taxon>
        <taxon>Myrmicinae</taxon>
        <taxon>Cyphomyrmex</taxon>
    </lineage>
</organism>
<keyword evidence="1" id="KW-0862">Zinc</keyword>
<dbReference type="OrthoDB" id="18412at2759"/>
<dbReference type="STRING" id="456900.A0A151IQ10"/>
<dbReference type="KEGG" id="ccoa:108775859"/>
<gene>
    <name evidence="3" type="ORF">ALC62_00824</name>
</gene>
<keyword evidence="4" id="KW-1185">Reference proteome</keyword>
<dbReference type="InterPro" id="IPR048371">
    <property type="entry name" value="ZNHIT3_C"/>
</dbReference>
<keyword evidence="1" id="KW-0863">Zinc-finger</keyword>
<keyword evidence="1" id="KW-0479">Metal-binding</keyword>
<accession>A0A151IQ10</accession>